<keyword evidence="1" id="KW-0812">Transmembrane</keyword>
<reference evidence="2 3" key="1">
    <citation type="submission" date="2024-09" db="EMBL/GenBank/DDBJ databases">
        <authorList>
            <person name="Sun Q."/>
            <person name="Mori K."/>
        </authorList>
    </citation>
    <scope>NUCLEOTIDE SEQUENCE [LARGE SCALE GENOMIC DNA]</scope>
    <source>
        <strain evidence="2 3">CCM 8654</strain>
    </source>
</reference>
<gene>
    <name evidence="2" type="ORF">ACFFJG_20070</name>
</gene>
<dbReference type="EMBL" id="JBHLXH010000003">
    <property type="protein sequence ID" value="MFC0224797.1"/>
    <property type="molecule type" value="Genomic_DNA"/>
</dbReference>
<comment type="caution">
    <text evidence="2">The sequence shown here is derived from an EMBL/GenBank/DDBJ whole genome shotgun (WGS) entry which is preliminary data.</text>
</comment>
<name>A0ABV6E733_9ACTN</name>
<feature type="transmembrane region" description="Helical" evidence="1">
    <location>
        <begin position="12"/>
        <end position="37"/>
    </location>
</feature>
<evidence type="ECO:0000256" key="1">
    <source>
        <dbReference type="SAM" id="Phobius"/>
    </source>
</evidence>
<keyword evidence="1" id="KW-1133">Transmembrane helix</keyword>
<dbReference type="Proteomes" id="UP001589698">
    <property type="component" value="Unassembled WGS sequence"/>
</dbReference>
<evidence type="ECO:0000313" key="3">
    <source>
        <dbReference type="Proteomes" id="UP001589698"/>
    </source>
</evidence>
<organism evidence="2 3">
    <name type="scientific">Nocardioides zeicaulis</name>
    <dbReference type="NCBI Taxonomy" id="1776857"/>
    <lineage>
        <taxon>Bacteria</taxon>
        <taxon>Bacillati</taxon>
        <taxon>Actinomycetota</taxon>
        <taxon>Actinomycetes</taxon>
        <taxon>Propionibacteriales</taxon>
        <taxon>Nocardioidaceae</taxon>
        <taxon>Nocardioides</taxon>
    </lineage>
</organism>
<proteinExistence type="predicted"/>
<evidence type="ECO:0000313" key="2">
    <source>
        <dbReference type="EMBL" id="MFC0224797.1"/>
    </source>
</evidence>
<dbReference type="RefSeq" id="WP_183079811.1">
    <property type="nucleotide sequence ID" value="NZ_CBCSDI010000001.1"/>
</dbReference>
<protein>
    <submittedName>
        <fullName evidence="2">Uncharacterized protein</fullName>
    </submittedName>
</protein>
<keyword evidence="3" id="KW-1185">Reference proteome</keyword>
<accession>A0ABV6E733</accession>
<sequence length="57" mass="5846">MSSTGTSGSAVGSWLTLFLPILIGCILAAIGLFGLVYSQTTAPDKNPASQQILVYGD</sequence>
<keyword evidence="1" id="KW-0472">Membrane</keyword>